<organism evidence="4 5">
    <name type="scientific">Aeromicrobium piscarium</name>
    <dbReference type="NCBI Taxonomy" id="2590901"/>
    <lineage>
        <taxon>Bacteria</taxon>
        <taxon>Bacillati</taxon>
        <taxon>Actinomycetota</taxon>
        <taxon>Actinomycetes</taxon>
        <taxon>Propionibacteriales</taxon>
        <taxon>Nocardioidaceae</taxon>
        <taxon>Aeromicrobium</taxon>
    </lineage>
</organism>
<proteinExistence type="predicted"/>
<feature type="region of interest" description="Disordered" evidence="1">
    <location>
        <begin position="20"/>
        <end position="54"/>
    </location>
</feature>
<dbReference type="RefSeq" id="WP_143913319.1">
    <property type="nucleotide sequence ID" value="NZ_VLNT01000007.1"/>
</dbReference>
<dbReference type="InterPro" id="IPR025326">
    <property type="entry name" value="DUF4232"/>
</dbReference>
<dbReference type="Proteomes" id="UP000316988">
    <property type="component" value="Unassembled WGS sequence"/>
</dbReference>
<feature type="domain" description="DUF4232" evidence="3">
    <location>
        <begin position="58"/>
        <end position="190"/>
    </location>
</feature>
<feature type="compositionally biased region" description="Low complexity" evidence="1">
    <location>
        <begin position="25"/>
        <end position="42"/>
    </location>
</feature>
<dbReference type="Pfam" id="PF14016">
    <property type="entry name" value="DUF4232"/>
    <property type="match status" value="1"/>
</dbReference>
<dbReference type="AlphaFoldDB" id="A0A554S8N7"/>
<evidence type="ECO:0000313" key="5">
    <source>
        <dbReference type="Proteomes" id="UP000316988"/>
    </source>
</evidence>
<comment type="caution">
    <text evidence="4">The sequence shown here is derived from an EMBL/GenBank/DDBJ whole genome shotgun (WGS) entry which is preliminary data.</text>
</comment>
<keyword evidence="5" id="KW-1185">Reference proteome</keyword>
<feature type="compositionally biased region" description="Acidic residues" evidence="1">
    <location>
        <begin position="43"/>
        <end position="54"/>
    </location>
</feature>
<evidence type="ECO:0000256" key="2">
    <source>
        <dbReference type="SAM" id="SignalP"/>
    </source>
</evidence>
<protein>
    <submittedName>
        <fullName evidence="4">DUF4232 domain-containing protein</fullName>
    </submittedName>
</protein>
<gene>
    <name evidence="4" type="ORF">FNM00_10075</name>
</gene>
<feature type="region of interest" description="Disordered" evidence="1">
    <location>
        <begin position="65"/>
        <end position="84"/>
    </location>
</feature>
<feature type="signal peptide" evidence="2">
    <location>
        <begin position="1"/>
        <end position="20"/>
    </location>
</feature>
<accession>A0A554S8N7</accession>
<evidence type="ECO:0000259" key="3">
    <source>
        <dbReference type="Pfam" id="PF14016"/>
    </source>
</evidence>
<feature type="chain" id="PRO_5039255403" evidence="2">
    <location>
        <begin position="21"/>
        <end position="192"/>
    </location>
</feature>
<evidence type="ECO:0000256" key="1">
    <source>
        <dbReference type="SAM" id="MobiDB-lite"/>
    </source>
</evidence>
<evidence type="ECO:0000313" key="4">
    <source>
        <dbReference type="EMBL" id="TSD62721.1"/>
    </source>
</evidence>
<name>A0A554S8N7_9ACTN</name>
<dbReference type="EMBL" id="VLNT01000007">
    <property type="protein sequence ID" value="TSD62721.1"/>
    <property type="molecule type" value="Genomic_DNA"/>
</dbReference>
<dbReference type="PROSITE" id="PS51257">
    <property type="entry name" value="PROKAR_LIPOPROTEIN"/>
    <property type="match status" value="1"/>
</dbReference>
<reference evidence="4 5" key="1">
    <citation type="submission" date="2019-07" db="EMBL/GenBank/DDBJ databases">
        <authorList>
            <person name="Zhao L.H."/>
        </authorList>
    </citation>
    <scope>NUCLEOTIDE SEQUENCE [LARGE SCALE GENOMIC DNA]</scope>
    <source>
        <strain evidence="4 5">Co35</strain>
    </source>
</reference>
<keyword evidence="2" id="KW-0732">Signal</keyword>
<dbReference type="OrthoDB" id="3268346at2"/>
<sequence length="192" mass="19381">MRVYATCAVLLVLLVSGCGGDGDAPDPSASSSAPSPTASSAPEADEPSAGDEDQVATCATGDLSVVVTPESGGGAEGTQYSDVTLTNTGGEPCAMTGWPGVSYVTGDDGEQVGAPADREGDPAVITLQPEGTATARLAETNAGDYGDVCRTTEVRGLRVYPPNQQDAVFVERPGEACAFTEIHQLTIDPVTG</sequence>